<evidence type="ECO:0000313" key="3">
    <source>
        <dbReference type="EMBL" id="KAG2237077.1"/>
    </source>
</evidence>
<protein>
    <submittedName>
        <fullName evidence="3">Uncharacterized protein</fullName>
    </submittedName>
</protein>
<feature type="region of interest" description="Disordered" evidence="1">
    <location>
        <begin position="20"/>
        <end position="40"/>
    </location>
</feature>
<sequence length="109" mass="11465">MKFISLLAIAACAVLVSAAPHGGSNHESNQEVEITDKSNTEITDKSLKKAQINDQKKVADNVVNNNPGLVGGLLNGRILEQGIAKGGINILSGVKQNENDKMVASNNDN</sequence>
<evidence type="ECO:0000313" key="4">
    <source>
        <dbReference type="Proteomes" id="UP000613177"/>
    </source>
</evidence>
<organism evidence="3 4">
    <name type="scientific">Thamnidium elegans</name>
    <dbReference type="NCBI Taxonomy" id="101142"/>
    <lineage>
        <taxon>Eukaryota</taxon>
        <taxon>Fungi</taxon>
        <taxon>Fungi incertae sedis</taxon>
        <taxon>Mucoromycota</taxon>
        <taxon>Mucoromycotina</taxon>
        <taxon>Mucoromycetes</taxon>
        <taxon>Mucorales</taxon>
        <taxon>Mucorineae</taxon>
        <taxon>Mucoraceae</taxon>
        <taxon>Thamnidium</taxon>
    </lineage>
</organism>
<keyword evidence="4" id="KW-1185">Reference proteome</keyword>
<dbReference type="EMBL" id="JAEPRE010000010">
    <property type="protein sequence ID" value="KAG2237077.1"/>
    <property type="molecule type" value="Genomic_DNA"/>
</dbReference>
<name>A0A8H7SXK9_9FUNG</name>
<keyword evidence="2" id="KW-0732">Signal</keyword>
<dbReference type="Proteomes" id="UP000613177">
    <property type="component" value="Unassembled WGS sequence"/>
</dbReference>
<comment type="caution">
    <text evidence="3">The sequence shown here is derived from an EMBL/GenBank/DDBJ whole genome shotgun (WGS) entry which is preliminary data.</text>
</comment>
<reference evidence="3" key="1">
    <citation type="submission" date="2021-01" db="EMBL/GenBank/DDBJ databases">
        <title>Metabolic potential, ecology and presence of endohyphal bacteria is reflected in genomic diversity of Mucoromycotina.</title>
        <authorList>
            <person name="Muszewska A."/>
            <person name="Okrasinska A."/>
            <person name="Steczkiewicz K."/>
            <person name="Drgas O."/>
            <person name="Orlowska M."/>
            <person name="Perlinska-Lenart U."/>
            <person name="Aleksandrzak-Piekarczyk T."/>
            <person name="Szatraj K."/>
            <person name="Zielenkiewicz U."/>
            <person name="Pilsyk S."/>
            <person name="Malc E."/>
            <person name="Mieczkowski P."/>
            <person name="Kruszewska J.S."/>
            <person name="Biernat P."/>
            <person name="Pawlowska J."/>
        </authorList>
    </citation>
    <scope>NUCLEOTIDE SEQUENCE</scope>
    <source>
        <strain evidence="3">WA0000018081</strain>
    </source>
</reference>
<accession>A0A8H7SXK9</accession>
<evidence type="ECO:0000256" key="1">
    <source>
        <dbReference type="SAM" id="MobiDB-lite"/>
    </source>
</evidence>
<feature type="chain" id="PRO_5034262265" evidence="2">
    <location>
        <begin position="19"/>
        <end position="109"/>
    </location>
</feature>
<evidence type="ECO:0000256" key="2">
    <source>
        <dbReference type="SAM" id="SignalP"/>
    </source>
</evidence>
<gene>
    <name evidence="3" type="ORF">INT48_001845</name>
</gene>
<proteinExistence type="predicted"/>
<dbReference type="AlphaFoldDB" id="A0A8H7SXK9"/>
<feature type="signal peptide" evidence="2">
    <location>
        <begin position="1"/>
        <end position="18"/>
    </location>
</feature>